<reference evidence="2" key="1">
    <citation type="submission" date="2019-11" db="EMBL/GenBank/DDBJ databases">
        <title>Isolation and characterization of two novel species in the genus Thiomicrorhabdus.</title>
        <authorList>
            <person name="Mochizuki J."/>
            <person name="Kojima H."/>
            <person name="Fukui M."/>
        </authorList>
    </citation>
    <scope>NUCLEOTIDE SEQUENCE [LARGE SCALE GENOMIC DNA]</scope>
    <source>
        <strain evidence="2">aks77</strain>
    </source>
</reference>
<organism evidence="1 2">
    <name type="scientific">Thiosulfatimonas sediminis</name>
    <dbReference type="NCBI Taxonomy" id="2675054"/>
    <lineage>
        <taxon>Bacteria</taxon>
        <taxon>Pseudomonadati</taxon>
        <taxon>Pseudomonadota</taxon>
        <taxon>Gammaproteobacteria</taxon>
        <taxon>Thiotrichales</taxon>
        <taxon>Piscirickettsiaceae</taxon>
        <taxon>Thiosulfatimonas</taxon>
    </lineage>
</organism>
<sequence length="94" mass="10642">MTNIEQIHQRVRTALLRGEALASLEREQAFEAISLIDTRVEKTLLDIGYSCDGLDSSDAELFQEKVIDLTRQHLMLSDLTFWLKTQVPQGGAHD</sequence>
<dbReference type="KEGG" id="tse:THMIRHAS_04910"/>
<dbReference type="RefSeq" id="WP_173270415.1">
    <property type="nucleotide sequence ID" value="NZ_AP021889.1"/>
</dbReference>
<keyword evidence="2" id="KW-1185">Reference proteome</keyword>
<gene>
    <name evidence="1" type="ORF">THMIRHAS_04910</name>
</gene>
<protein>
    <submittedName>
        <fullName evidence="1">Uncharacterized protein</fullName>
    </submittedName>
</protein>
<dbReference type="AlphaFoldDB" id="A0A6F8PSX3"/>
<accession>A0A6F8PSX3</accession>
<proteinExistence type="predicted"/>
<dbReference type="Proteomes" id="UP000501726">
    <property type="component" value="Chromosome"/>
</dbReference>
<dbReference type="EMBL" id="AP021889">
    <property type="protein sequence ID" value="BBP45118.1"/>
    <property type="molecule type" value="Genomic_DNA"/>
</dbReference>
<name>A0A6F8PSX3_9GAMM</name>
<evidence type="ECO:0000313" key="1">
    <source>
        <dbReference type="EMBL" id="BBP45118.1"/>
    </source>
</evidence>
<evidence type="ECO:0000313" key="2">
    <source>
        <dbReference type="Proteomes" id="UP000501726"/>
    </source>
</evidence>